<dbReference type="STRING" id="158441.A0A226EZN8"/>
<evidence type="ECO:0000256" key="8">
    <source>
        <dbReference type="ARBA" id="ARBA00040793"/>
    </source>
</evidence>
<dbReference type="InterPro" id="IPR052194">
    <property type="entry name" value="MESH1"/>
</dbReference>
<dbReference type="Gene3D" id="1.10.3210.10">
    <property type="entry name" value="Hypothetical protein af1432"/>
    <property type="match status" value="1"/>
</dbReference>
<evidence type="ECO:0000256" key="4">
    <source>
        <dbReference type="ARBA" id="ARBA00023211"/>
    </source>
</evidence>
<dbReference type="OrthoDB" id="430679at2759"/>
<gene>
    <name evidence="13" type="ORF">Fcan01_03202</name>
</gene>
<evidence type="ECO:0000256" key="5">
    <source>
        <dbReference type="ARBA" id="ARBA00024387"/>
    </source>
</evidence>
<dbReference type="GO" id="GO:0046872">
    <property type="term" value="F:metal ion binding"/>
    <property type="evidence" value="ECO:0007669"/>
    <property type="project" value="UniProtKB-KW"/>
</dbReference>
<accession>A0A226EZN8</accession>
<dbReference type="EMBL" id="LNIX01000001">
    <property type="protein sequence ID" value="OXA62136.1"/>
    <property type="molecule type" value="Genomic_DNA"/>
</dbReference>
<evidence type="ECO:0000259" key="12">
    <source>
        <dbReference type="PROSITE" id="PS51831"/>
    </source>
</evidence>
<comment type="function">
    <text evidence="6">ppGpp hydrolyzing enzyme involved in starvation response.</text>
</comment>
<evidence type="ECO:0000256" key="6">
    <source>
        <dbReference type="ARBA" id="ARBA00037781"/>
    </source>
</evidence>
<dbReference type="InterPro" id="IPR003607">
    <property type="entry name" value="HD/PDEase_dom"/>
</dbReference>
<name>A0A226EZN8_FOLCA</name>
<dbReference type="Proteomes" id="UP000198287">
    <property type="component" value="Unassembled WGS sequence"/>
</dbReference>
<dbReference type="CDD" id="cd00077">
    <property type="entry name" value="HDc"/>
    <property type="match status" value="1"/>
</dbReference>
<keyword evidence="14" id="KW-1185">Reference proteome</keyword>
<keyword evidence="3" id="KW-0378">Hydrolase</keyword>
<evidence type="ECO:0000256" key="9">
    <source>
        <dbReference type="ARBA" id="ARBA00041464"/>
    </source>
</evidence>
<dbReference type="OMA" id="PPWRERK"/>
<feature type="domain" description="HD" evidence="12">
    <location>
        <begin position="34"/>
        <end position="129"/>
    </location>
</feature>
<protein>
    <recommendedName>
        <fullName evidence="8">Guanosine-3',5'-bis(diphosphate) 3'-pyrophosphohydrolase MESH1</fullName>
        <ecNumber evidence="5">3.1.7.2</ecNumber>
    </recommendedName>
    <alternativeName>
        <fullName evidence="9">Metazoan SpoT homolog 1</fullName>
    </alternativeName>
    <alternativeName>
        <fullName evidence="10">Penta-phosphate guanosine-3'-pyrophosphohydrolase</fullName>
    </alternativeName>
</protein>
<organism evidence="13 14">
    <name type="scientific">Folsomia candida</name>
    <name type="common">Springtail</name>
    <dbReference type="NCBI Taxonomy" id="158441"/>
    <lineage>
        <taxon>Eukaryota</taxon>
        <taxon>Metazoa</taxon>
        <taxon>Ecdysozoa</taxon>
        <taxon>Arthropoda</taxon>
        <taxon>Hexapoda</taxon>
        <taxon>Collembola</taxon>
        <taxon>Entomobryomorpha</taxon>
        <taxon>Isotomoidea</taxon>
        <taxon>Isotomidae</taxon>
        <taxon>Proisotominae</taxon>
        <taxon>Folsomia</taxon>
    </lineage>
</organism>
<dbReference type="FunFam" id="1.10.3210.10:FF:000012">
    <property type="entry name" value="HD domain containing 3"/>
    <property type="match status" value="1"/>
</dbReference>
<dbReference type="PROSITE" id="PS51831">
    <property type="entry name" value="HD"/>
    <property type="match status" value="1"/>
</dbReference>
<dbReference type="AlphaFoldDB" id="A0A226EZN8"/>
<proteinExistence type="inferred from homology"/>
<comment type="caution">
    <text evidence="13">The sequence shown here is derived from an EMBL/GenBank/DDBJ whole genome shotgun (WGS) entry which is preliminary data.</text>
</comment>
<dbReference type="PANTHER" id="PTHR46246">
    <property type="entry name" value="GUANOSINE-3',5'-BIS(DIPHOSPHATE) 3'-PYROPHOSPHOHYDROLASE MESH1"/>
    <property type="match status" value="1"/>
</dbReference>
<evidence type="ECO:0000256" key="1">
    <source>
        <dbReference type="ARBA" id="ARBA00001936"/>
    </source>
</evidence>
<keyword evidence="2" id="KW-0479">Metal-binding</keyword>
<evidence type="ECO:0000313" key="14">
    <source>
        <dbReference type="Proteomes" id="UP000198287"/>
    </source>
</evidence>
<evidence type="ECO:0000256" key="7">
    <source>
        <dbReference type="ARBA" id="ARBA00038354"/>
    </source>
</evidence>
<dbReference type="EC" id="3.1.7.2" evidence="5"/>
<keyword evidence="4" id="KW-0464">Manganese</keyword>
<dbReference type="SUPFAM" id="SSF109604">
    <property type="entry name" value="HD-domain/PDEase-like"/>
    <property type="match status" value="1"/>
</dbReference>
<dbReference type="GO" id="GO:0008893">
    <property type="term" value="F:guanosine-3',5'-bis(diphosphate) 3'-diphosphatase activity"/>
    <property type="evidence" value="ECO:0007669"/>
    <property type="project" value="UniProtKB-EC"/>
</dbReference>
<sequence>MGSLSQIAILIKTTNFAATKHRNQRRKDPSKTPYINHPIGVANILVEEGGIEDLAVIQAALLHDTVEDTDTTLAELEQHFGSKVSSIVAEVTDDKLKPKEERKRLQIEHAAHASTEAKLVKMADKIYNLRDLEKALPLGWDDARRREYFVWAKQVVVHCYEANPALANILKEIFTRSINF</sequence>
<dbReference type="PANTHER" id="PTHR46246:SF1">
    <property type="entry name" value="GUANOSINE-3',5'-BIS(DIPHOSPHATE) 3'-PYROPHOSPHOHYDROLASE MESH1"/>
    <property type="match status" value="1"/>
</dbReference>
<comment type="similarity">
    <text evidence="7">Belongs to the MESH1 family.</text>
</comment>
<evidence type="ECO:0000256" key="10">
    <source>
        <dbReference type="ARBA" id="ARBA00041770"/>
    </source>
</evidence>
<dbReference type="InterPro" id="IPR006674">
    <property type="entry name" value="HD_domain"/>
</dbReference>
<dbReference type="SMART" id="SM00471">
    <property type="entry name" value="HDc"/>
    <property type="match status" value="1"/>
</dbReference>
<reference evidence="13 14" key="1">
    <citation type="submission" date="2015-12" db="EMBL/GenBank/DDBJ databases">
        <title>The genome of Folsomia candida.</title>
        <authorList>
            <person name="Faddeeva A."/>
            <person name="Derks M.F."/>
            <person name="Anvar Y."/>
            <person name="Smit S."/>
            <person name="Van Straalen N."/>
            <person name="Roelofs D."/>
        </authorList>
    </citation>
    <scope>NUCLEOTIDE SEQUENCE [LARGE SCALE GENOMIC DNA]</scope>
    <source>
        <strain evidence="13 14">VU population</strain>
        <tissue evidence="13">Whole body</tissue>
    </source>
</reference>
<evidence type="ECO:0000256" key="11">
    <source>
        <dbReference type="ARBA" id="ARBA00047968"/>
    </source>
</evidence>
<dbReference type="Pfam" id="PF13328">
    <property type="entry name" value="HD_4"/>
    <property type="match status" value="1"/>
</dbReference>
<evidence type="ECO:0000256" key="3">
    <source>
        <dbReference type="ARBA" id="ARBA00022801"/>
    </source>
</evidence>
<evidence type="ECO:0000313" key="13">
    <source>
        <dbReference type="EMBL" id="OXA62136.1"/>
    </source>
</evidence>
<comment type="cofactor">
    <cofactor evidence="1">
        <name>Mn(2+)</name>
        <dbReference type="ChEBI" id="CHEBI:29035"/>
    </cofactor>
</comment>
<comment type="catalytic activity">
    <reaction evidence="11">
        <text>guanosine 3',5'-bis(diphosphate) + H2O = GDP + diphosphate + H(+)</text>
        <dbReference type="Rhea" id="RHEA:14253"/>
        <dbReference type="ChEBI" id="CHEBI:15377"/>
        <dbReference type="ChEBI" id="CHEBI:15378"/>
        <dbReference type="ChEBI" id="CHEBI:33019"/>
        <dbReference type="ChEBI" id="CHEBI:58189"/>
        <dbReference type="ChEBI" id="CHEBI:77828"/>
        <dbReference type="EC" id="3.1.7.2"/>
    </reaction>
</comment>
<evidence type="ECO:0000256" key="2">
    <source>
        <dbReference type="ARBA" id="ARBA00022723"/>
    </source>
</evidence>